<dbReference type="Proteomes" id="UP001172101">
    <property type="component" value="Unassembled WGS sequence"/>
</dbReference>
<proteinExistence type="predicted"/>
<evidence type="ECO:0000313" key="2">
    <source>
        <dbReference type="Proteomes" id="UP001172101"/>
    </source>
</evidence>
<comment type="caution">
    <text evidence="1">The sequence shown here is derived from an EMBL/GenBank/DDBJ whole genome shotgun (WGS) entry which is preliminary data.</text>
</comment>
<accession>A0AA40DVG3</accession>
<reference evidence="1" key="1">
    <citation type="submission" date="2023-06" db="EMBL/GenBank/DDBJ databases">
        <title>Genome-scale phylogeny and comparative genomics of the fungal order Sordariales.</title>
        <authorList>
            <consortium name="Lawrence Berkeley National Laboratory"/>
            <person name="Hensen N."/>
            <person name="Bonometti L."/>
            <person name="Westerberg I."/>
            <person name="Brannstrom I.O."/>
            <person name="Guillou S."/>
            <person name="Cros-Aarteil S."/>
            <person name="Calhoun S."/>
            <person name="Haridas S."/>
            <person name="Kuo A."/>
            <person name="Mondo S."/>
            <person name="Pangilinan J."/>
            <person name="Riley R."/>
            <person name="LaButti K."/>
            <person name="Andreopoulos B."/>
            <person name="Lipzen A."/>
            <person name="Chen C."/>
            <person name="Yanf M."/>
            <person name="Daum C."/>
            <person name="Ng V."/>
            <person name="Clum A."/>
            <person name="Steindorff A."/>
            <person name="Ohm R."/>
            <person name="Martin F."/>
            <person name="Silar P."/>
            <person name="Natvig D."/>
            <person name="Lalanne C."/>
            <person name="Gautier V."/>
            <person name="Ament-velasquez S.L."/>
            <person name="Kruys A."/>
            <person name="Hutchinson M.I."/>
            <person name="Powell A.J."/>
            <person name="Barry K."/>
            <person name="Miller A.N."/>
            <person name="Grigoriev I.V."/>
            <person name="Debuchy R."/>
            <person name="Gladieux P."/>
            <person name="Thoren M.H."/>
            <person name="Johannesson H."/>
        </authorList>
    </citation>
    <scope>NUCLEOTIDE SEQUENCE</scope>
    <source>
        <strain evidence="1">SMH2392-1A</strain>
    </source>
</reference>
<dbReference type="RefSeq" id="XP_060295888.1">
    <property type="nucleotide sequence ID" value="XM_060441898.1"/>
</dbReference>
<sequence length="91" mass="10237">MSAVNVYCLLEEPSKNYLRPWTRSSYISIYVTNNSGSVVPWSRVRVTAWPDLSRAPELQSSESWNALDWLAPKVHVPPLCITTGNPQGFVT</sequence>
<dbReference type="EMBL" id="JAUIRO010000004">
    <property type="protein sequence ID" value="KAK0717095.1"/>
    <property type="molecule type" value="Genomic_DNA"/>
</dbReference>
<dbReference type="GeneID" id="85325168"/>
<protein>
    <submittedName>
        <fullName evidence="1">Uncharacterized protein</fullName>
    </submittedName>
</protein>
<gene>
    <name evidence="1" type="ORF">B0T26DRAFT_708472</name>
</gene>
<keyword evidence="2" id="KW-1185">Reference proteome</keyword>
<evidence type="ECO:0000313" key="1">
    <source>
        <dbReference type="EMBL" id="KAK0717095.1"/>
    </source>
</evidence>
<dbReference type="AlphaFoldDB" id="A0AA40DVG3"/>
<organism evidence="1 2">
    <name type="scientific">Lasiosphaeria miniovina</name>
    <dbReference type="NCBI Taxonomy" id="1954250"/>
    <lineage>
        <taxon>Eukaryota</taxon>
        <taxon>Fungi</taxon>
        <taxon>Dikarya</taxon>
        <taxon>Ascomycota</taxon>
        <taxon>Pezizomycotina</taxon>
        <taxon>Sordariomycetes</taxon>
        <taxon>Sordariomycetidae</taxon>
        <taxon>Sordariales</taxon>
        <taxon>Lasiosphaeriaceae</taxon>
        <taxon>Lasiosphaeria</taxon>
    </lineage>
</organism>
<feature type="non-terminal residue" evidence="1">
    <location>
        <position position="91"/>
    </location>
</feature>
<name>A0AA40DVG3_9PEZI</name>